<protein>
    <recommendedName>
        <fullName evidence="5">Lipoprotein</fullName>
    </recommendedName>
</protein>
<evidence type="ECO:0000256" key="1">
    <source>
        <dbReference type="SAM" id="MobiDB-lite"/>
    </source>
</evidence>
<evidence type="ECO:0000313" key="3">
    <source>
        <dbReference type="EMBL" id="UYW00274.1"/>
    </source>
</evidence>
<proteinExistence type="predicted"/>
<geneLocation type="plasmid" evidence="3 4">
    <name>unnamed7</name>
</geneLocation>
<accession>A0AAX3EQY5</accession>
<evidence type="ECO:0000313" key="4">
    <source>
        <dbReference type="Proteomes" id="UP001163293"/>
    </source>
</evidence>
<feature type="region of interest" description="Disordered" evidence="1">
    <location>
        <begin position="27"/>
        <end position="56"/>
    </location>
</feature>
<feature type="chain" id="PRO_5043982378" description="Lipoprotein" evidence="2">
    <location>
        <begin position="24"/>
        <end position="163"/>
    </location>
</feature>
<dbReference type="AlphaFoldDB" id="A0AAX3EQY5"/>
<keyword evidence="2" id="KW-0732">Signal</keyword>
<name>A0AAX3EQY5_PAEUR</name>
<evidence type="ECO:0000256" key="2">
    <source>
        <dbReference type="SAM" id="SignalP"/>
    </source>
</evidence>
<sequence>MKTATITAAVAGTLLLGATLSGCVTPTPPQPSAAAPSPEVPTPTKITGPDSREDCTSSLRKSLEGLEDPDRVTIRCAGTTITVAGNFRDRYTNAYDPKAAQDIEKVIVVGGEVRAWVRYGDSTCLIIHTPGTAPVQCKAAQEQQAEKSPTPGPTVQPTPTSTS</sequence>
<feature type="compositionally biased region" description="Low complexity" evidence="1">
    <location>
        <begin position="138"/>
        <end position="149"/>
    </location>
</feature>
<reference evidence="3" key="1">
    <citation type="submission" date="2022-07" db="EMBL/GenBank/DDBJ databases">
        <authorList>
            <person name="Wu T."/>
        </authorList>
    </citation>
    <scope>NUCLEOTIDE SEQUENCE</scope>
    <source>
        <strain evidence="3">SD-1</strain>
        <plasmid evidence="3">unnamed7</plasmid>
    </source>
</reference>
<dbReference type="PROSITE" id="PS51257">
    <property type="entry name" value="PROKAR_LIPOPROTEIN"/>
    <property type="match status" value="1"/>
</dbReference>
<dbReference type="Proteomes" id="UP001163293">
    <property type="component" value="Plasmid unnamed7"/>
</dbReference>
<dbReference type="EMBL" id="CP101192">
    <property type="protein sequence ID" value="UYW00274.1"/>
    <property type="molecule type" value="Genomic_DNA"/>
</dbReference>
<feature type="region of interest" description="Disordered" evidence="1">
    <location>
        <begin position="137"/>
        <end position="163"/>
    </location>
</feature>
<dbReference type="RefSeq" id="WP_264398981.1">
    <property type="nucleotide sequence ID" value="NZ_CP101184.1"/>
</dbReference>
<feature type="signal peptide" evidence="2">
    <location>
        <begin position="1"/>
        <end position="23"/>
    </location>
</feature>
<keyword evidence="4" id="KW-1185">Reference proteome</keyword>
<organism evidence="3 4">
    <name type="scientific">Paenarthrobacter ureafaciens</name>
    <dbReference type="NCBI Taxonomy" id="37931"/>
    <lineage>
        <taxon>Bacteria</taxon>
        <taxon>Bacillati</taxon>
        <taxon>Actinomycetota</taxon>
        <taxon>Actinomycetes</taxon>
        <taxon>Micrococcales</taxon>
        <taxon>Micrococcaceae</taxon>
        <taxon>Paenarthrobacter</taxon>
    </lineage>
</organism>
<keyword evidence="3" id="KW-0614">Plasmid</keyword>
<gene>
    <name evidence="3" type="ORF">NL394_24090</name>
</gene>
<evidence type="ECO:0008006" key="5">
    <source>
        <dbReference type="Google" id="ProtNLM"/>
    </source>
</evidence>